<proteinExistence type="predicted"/>
<protein>
    <submittedName>
        <fullName evidence="2">Uncharacterized protein</fullName>
    </submittedName>
</protein>
<dbReference type="AlphaFoldDB" id="A0A251T4S8"/>
<evidence type="ECO:0000313" key="1">
    <source>
        <dbReference type="EMBL" id="KAF5779108.1"/>
    </source>
</evidence>
<accession>A0A251T4S8</accession>
<gene>
    <name evidence="2" type="ORF">HannXRQ_Chr12g0380981</name>
    <name evidence="1" type="ORF">HanXRQr2_Chr12g0555481</name>
</gene>
<organism evidence="2 3">
    <name type="scientific">Helianthus annuus</name>
    <name type="common">Common sunflower</name>
    <dbReference type="NCBI Taxonomy" id="4232"/>
    <lineage>
        <taxon>Eukaryota</taxon>
        <taxon>Viridiplantae</taxon>
        <taxon>Streptophyta</taxon>
        <taxon>Embryophyta</taxon>
        <taxon>Tracheophyta</taxon>
        <taxon>Spermatophyta</taxon>
        <taxon>Magnoliopsida</taxon>
        <taxon>eudicotyledons</taxon>
        <taxon>Gunneridae</taxon>
        <taxon>Pentapetalae</taxon>
        <taxon>asterids</taxon>
        <taxon>campanulids</taxon>
        <taxon>Asterales</taxon>
        <taxon>Asteraceae</taxon>
        <taxon>Asteroideae</taxon>
        <taxon>Heliantheae alliance</taxon>
        <taxon>Heliantheae</taxon>
        <taxon>Helianthus</taxon>
    </lineage>
</organism>
<dbReference type="Gramene" id="mRNA:HanXRQr2_Chr12g0555481">
    <property type="protein sequence ID" value="CDS:HanXRQr2_Chr12g0555481.1"/>
    <property type="gene ID" value="HanXRQr2_Chr12g0555481"/>
</dbReference>
<dbReference type="EMBL" id="MNCJ02000327">
    <property type="protein sequence ID" value="KAF5779108.1"/>
    <property type="molecule type" value="Genomic_DNA"/>
</dbReference>
<sequence length="51" mass="6083">MGFTLIHPKWNLLRTGLRPAHQRKFANFWDWQVTTGDSLRIFLRLRSLSPC</sequence>
<evidence type="ECO:0000313" key="2">
    <source>
        <dbReference type="EMBL" id="OTG06098.1"/>
    </source>
</evidence>
<dbReference type="InParanoid" id="A0A251T4S8"/>
<dbReference type="EMBL" id="CM007901">
    <property type="protein sequence ID" value="OTG06098.1"/>
    <property type="molecule type" value="Genomic_DNA"/>
</dbReference>
<name>A0A251T4S8_HELAN</name>
<reference evidence="1" key="3">
    <citation type="submission" date="2020-06" db="EMBL/GenBank/DDBJ databases">
        <title>Helianthus annuus Genome sequencing and assembly Release 2.</title>
        <authorList>
            <person name="Gouzy J."/>
            <person name="Langlade N."/>
            <person name="Munos S."/>
        </authorList>
    </citation>
    <scope>NUCLEOTIDE SEQUENCE</scope>
    <source>
        <tissue evidence="1">Leaves</tissue>
    </source>
</reference>
<evidence type="ECO:0000313" key="3">
    <source>
        <dbReference type="Proteomes" id="UP000215914"/>
    </source>
</evidence>
<keyword evidence="3" id="KW-1185">Reference proteome</keyword>
<reference evidence="1 3" key="1">
    <citation type="journal article" date="2017" name="Nature">
        <title>The sunflower genome provides insights into oil metabolism, flowering and Asterid evolution.</title>
        <authorList>
            <person name="Badouin H."/>
            <person name="Gouzy J."/>
            <person name="Grassa C.J."/>
            <person name="Murat F."/>
            <person name="Staton S.E."/>
            <person name="Cottret L."/>
            <person name="Lelandais-Briere C."/>
            <person name="Owens G.L."/>
            <person name="Carrere S."/>
            <person name="Mayjonade B."/>
            <person name="Legrand L."/>
            <person name="Gill N."/>
            <person name="Kane N.C."/>
            <person name="Bowers J.E."/>
            <person name="Hubner S."/>
            <person name="Bellec A."/>
            <person name="Berard A."/>
            <person name="Berges H."/>
            <person name="Blanchet N."/>
            <person name="Boniface M.C."/>
            <person name="Brunel D."/>
            <person name="Catrice O."/>
            <person name="Chaidir N."/>
            <person name="Claudel C."/>
            <person name="Donnadieu C."/>
            <person name="Faraut T."/>
            <person name="Fievet G."/>
            <person name="Helmstetter N."/>
            <person name="King M."/>
            <person name="Knapp S.J."/>
            <person name="Lai Z."/>
            <person name="Le Paslier M.C."/>
            <person name="Lippi Y."/>
            <person name="Lorenzon L."/>
            <person name="Mandel J.R."/>
            <person name="Marage G."/>
            <person name="Marchand G."/>
            <person name="Marquand E."/>
            <person name="Bret-Mestries E."/>
            <person name="Morien E."/>
            <person name="Nambeesan S."/>
            <person name="Nguyen T."/>
            <person name="Pegot-Espagnet P."/>
            <person name="Pouilly N."/>
            <person name="Raftis F."/>
            <person name="Sallet E."/>
            <person name="Schiex T."/>
            <person name="Thomas J."/>
            <person name="Vandecasteele C."/>
            <person name="Vares D."/>
            <person name="Vear F."/>
            <person name="Vautrin S."/>
            <person name="Crespi M."/>
            <person name="Mangin B."/>
            <person name="Burke J.M."/>
            <person name="Salse J."/>
            <person name="Munos S."/>
            <person name="Vincourt P."/>
            <person name="Rieseberg L.H."/>
            <person name="Langlade N.B."/>
        </authorList>
    </citation>
    <scope>NUCLEOTIDE SEQUENCE [LARGE SCALE GENOMIC DNA]</scope>
    <source>
        <strain evidence="3">cv. SF193</strain>
        <tissue evidence="1">Leaves</tissue>
    </source>
</reference>
<reference evidence="2" key="2">
    <citation type="submission" date="2017-02" db="EMBL/GenBank/DDBJ databases">
        <title>Sunflower complete genome.</title>
        <authorList>
            <person name="Langlade N."/>
            <person name="Munos S."/>
        </authorList>
    </citation>
    <scope>NUCLEOTIDE SEQUENCE [LARGE SCALE GENOMIC DNA]</scope>
    <source>
        <tissue evidence="2">Leaves</tissue>
    </source>
</reference>
<dbReference type="Proteomes" id="UP000215914">
    <property type="component" value="Chromosome 12"/>
</dbReference>